<dbReference type="Proteomes" id="UP000601435">
    <property type="component" value="Unassembled WGS sequence"/>
</dbReference>
<evidence type="ECO:0000256" key="1">
    <source>
        <dbReference type="SAM" id="MobiDB-lite"/>
    </source>
</evidence>
<dbReference type="AlphaFoldDB" id="A0A813CL59"/>
<gene>
    <name evidence="2" type="primary">Scn11a</name>
    <name evidence="2" type="ORF">SNEC2469_LOCUS35140</name>
</gene>
<sequence>MSKYAARSTCPWGSQDSVPTDAHTVAAMKAARRREANMGGSRSTVPWNENPAAKPTDGRVPPSQAEIEADKMDFIQQCFEKGMSEDEVYDALEQYQAPLRELNGLESKGVVEDAVTMADRRARAKKLSDASVATYDAEKSRSAYMDSQNKAAEARNKNRVGSGEAAES</sequence>
<accession>A0A813CL59</accession>
<keyword evidence="3" id="KW-1185">Reference proteome</keyword>
<organism evidence="2 3">
    <name type="scientific">Symbiodinium necroappetens</name>
    <dbReference type="NCBI Taxonomy" id="1628268"/>
    <lineage>
        <taxon>Eukaryota</taxon>
        <taxon>Sar</taxon>
        <taxon>Alveolata</taxon>
        <taxon>Dinophyceae</taxon>
        <taxon>Suessiales</taxon>
        <taxon>Symbiodiniaceae</taxon>
        <taxon>Symbiodinium</taxon>
    </lineage>
</organism>
<reference evidence="2" key="1">
    <citation type="submission" date="2021-02" db="EMBL/GenBank/DDBJ databases">
        <authorList>
            <person name="Dougan E. K."/>
            <person name="Rhodes N."/>
            <person name="Thang M."/>
            <person name="Chan C."/>
        </authorList>
    </citation>
    <scope>NUCLEOTIDE SEQUENCE</scope>
</reference>
<dbReference type="OrthoDB" id="414837at2759"/>
<feature type="region of interest" description="Disordered" evidence="1">
    <location>
        <begin position="1"/>
        <end position="63"/>
    </location>
</feature>
<name>A0A813CL59_9DINO</name>
<dbReference type="EMBL" id="CAJNJA010100219">
    <property type="protein sequence ID" value="CAE7943654.1"/>
    <property type="molecule type" value="Genomic_DNA"/>
</dbReference>
<evidence type="ECO:0000313" key="2">
    <source>
        <dbReference type="EMBL" id="CAE7943654.1"/>
    </source>
</evidence>
<protein>
    <submittedName>
        <fullName evidence="2">Scn11a protein</fullName>
    </submittedName>
</protein>
<evidence type="ECO:0000313" key="3">
    <source>
        <dbReference type="Proteomes" id="UP000601435"/>
    </source>
</evidence>
<comment type="caution">
    <text evidence="2">The sequence shown here is derived from an EMBL/GenBank/DDBJ whole genome shotgun (WGS) entry which is preliminary data.</text>
</comment>
<proteinExistence type="predicted"/>
<feature type="region of interest" description="Disordered" evidence="1">
    <location>
        <begin position="131"/>
        <end position="168"/>
    </location>
</feature>